<sequence length="516" mass="53247">MPSSTRPTKRSATPANPPAAKKPKVVATNGNKRAASSGDTREAKKAKIAAPAPENDAGQRVRTQPEETGGATLPSASSAGSPEAVSTLAAVDGSNASTPEKTPTAVTTPWVKGGADTAGDTPQLLAPPKAENTLGAGAKGEVEVEGDNVSVPHLTADGVGKERDHKTAQPKDDVKADVTSGVEAGEEAQMAQEQPKTETEANLELLDGSASEGEVDAGLDAETSEVESKPAVAGDAKPDAKPKAGGDAESRSGAGAVPEMVATHAGSASSAGMAQLRFENITQDRPGVEAKAEAAPPSHPTRKIIKPKAPTTPDTRKVSPAAACLPRHRQRRQHLPLTPQLAKLPKAKPLDRVARAEEALNTAHAAWQAAIPPLRAAEPVSDRTEVVWLRATSIADAARVKLKKATQALEDAELRASVARVVAEVACATCTAEHSIACRVAAAAAKDSAETLEDAKADEARARETSSLAETELGARLAAYKAAIAAERRAKESLETAYQAYQDAVKGRREAGYAAH</sequence>
<dbReference type="RefSeq" id="XP_062625829.1">
    <property type="nucleotide sequence ID" value="XM_062769845.1"/>
</dbReference>
<reference evidence="3" key="1">
    <citation type="submission" date="2023-10" db="EMBL/GenBank/DDBJ databases">
        <authorList>
            <person name="Noh H."/>
        </authorList>
    </citation>
    <scope>NUCLEOTIDE SEQUENCE</scope>
    <source>
        <strain evidence="3">DUCC4014</strain>
    </source>
</reference>
<evidence type="ECO:0000256" key="2">
    <source>
        <dbReference type="SAM" id="MobiDB-lite"/>
    </source>
</evidence>
<accession>A0AAF1BH60</accession>
<keyword evidence="4" id="KW-1185">Reference proteome</keyword>
<organism evidence="3 4">
    <name type="scientific">Vanrija pseudolonga</name>
    <dbReference type="NCBI Taxonomy" id="143232"/>
    <lineage>
        <taxon>Eukaryota</taxon>
        <taxon>Fungi</taxon>
        <taxon>Dikarya</taxon>
        <taxon>Basidiomycota</taxon>
        <taxon>Agaricomycotina</taxon>
        <taxon>Tremellomycetes</taxon>
        <taxon>Trichosporonales</taxon>
        <taxon>Trichosporonaceae</taxon>
        <taxon>Vanrija</taxon>
    </lineage>
</organism>
<evidence type="ECO:0000313" key="3">
    <source>
        <dbReference type="EMBL" id="WOO79797.1"/>
    </source>
</evidence>
<feature type="compositionally biased region" description="Basic and acidic residues" evidence="2">
    <location>
        <begin position="159"/>
        <end position="176"/>
    </location>
</feature>
<feature type="region of interest" description="Disordered" evidence="2">
    <location>
        <begin position="1"/>
        <end position="321"/>
    </location>
</feature>
<dbReference type="GeneID" id="87806557"/>
<dbReference type="EMBL" id="CP086715">
    <property type="protein sequence ID" value="WOO79797.1"/>
    <property type="molecule type" value="Genomic_DNA"/>
</dbReference>
<name>A0AAF1BH60_9TREE</name>
<dbReference type="Proteomes" id="UP000827549">
    <property type="component" value="Chromosome 2"/>
</dbReference>
<feature type="compositionally biased region" description="Basic and acidic residues" evidence="2">
    <location>
        <begin position="236"/>
        <end position="250"/>
    </location>
</feature>
<evidence type="ECO:0000256" key="1">
    <source>
        <dbReference type="SAM" id="Coils"/>
    </source>
</evidence>
<evidence type="ECO:0000313" key="4">
    <source>
        <dbReference type="Proteomes" id="UP000827549"/>
    </source>
</evidence>
<keyword evidence="1" id="KW-0175">Coiled coil</keyword>
<feature type="compositionally biased region" description="Polar residues" evidence="2">
    <location>
        <begin position="94"/>
        <end position="107"/>
    </location>
</feature>
<feature type="compositionally biased region" description="Acidic residues" evidence="2">
    <location>
        <begin position="213"/>
        <end position="225"/>
    </location>
</feature>
<proteinExistence type="predicted"/>
<protein>
    <submittedName>
        <fullName evidence="3">Uncharacterized protein</fullName>
    </submittedName>
</protein>
<dbReference type="AlphaFoldDB" id="A0AAF1BH60"/>
<gene>
    <name evidence="3" type="ORF">LOC62_02G003313</name>
</gene>
<feature type="coiled-coil region" evidence="1">
    <location>
        <begin position="477"/>
        <end position="504"/>
    </location>
</feature>